<feature type="compositionally biased region" description="Basic and acidic residues" evidence="1">
    <location>
        <begin position="417"/>
        <end position="433"/>
    </location>
</feature>
<feature type="region of interest" description="Disordered" evidence="1">
    <location>
        <begin position="300"/>
        <end position="350"/>
    </location>
</feature>
<proteinExistence type="predicted"/>
<feature type="region of interest" description="Disordered" evidence="1">
    <location>
        <begin position="364"/>
        <end position="389"/>
    </location>
</feature>
<feature type="region of interest" description="Disordered" evidence="1">
    <location>
        <begin position="410"/>
        <end position="481"/>
    </location>
</feature>
<dbReference type="EMBL" id="CP134880">
    <property type="protein sequence ID" value="WNM27624.1"/>
    <property type="molecule type" value="Genomic_DNA"/>
</dbReference>
<organism evidence="3">
    <name type="scientific">Demequina capsici</name>
    <dbReference type="NCBI Taxonomy" id="3075620"/>
    <lineage>
        <taxon>Bacteria</taxon>
        <taxon>Bacillati</taxon>
        <taxon>Actinomycetota</taxon>
        <taxon>Actinomycetes</taxon>
        <taxon>Micrococcales</taxon>
        <taxon>Demequinaceae</taxon>
        <taxon>Demequina</taxon>
    </lineage>
</organism>
<name>A0AA96FC54_9MICO</name>
<feature type="compositionally biased region" description="Low complexity" evidence="1">
    <location>
        <begin position="370"/>
        <end position="389"/>
    </location>
</feature>
<reference evidence="3" key="1">
    <citation type="submission" date="2023-09" db="EMBL/GenBank/DDBJ databases">
        <title>Demequina sp. a novel bacteria isolated from Capsicum annuum.</title>
        <authorList>
            <person name="Humaira Z."/>
            <person name="Lee J."/>
            <person name="Cho D."/>
        </authorList>
    </citation>
    <scope>NUCLEOTIDE SEQUENCE</scope>
    <source>
        <strain evidence="3">PMTSA13</strain>
    </source>
</reference>
<dbReference type="InterPro" id="IPR002575">
    <property type="entry name" value="Aminoglycoside_PTrfase"/>
</dbReference>
<feature type="compositionally biased region" description="Low complexity" evidence="1">
    <location>
        <begin position="455"/>
        <end position="467"/>
    </location>
</feature>
<feature type="compositionally biased region" description="Pro residues" evidence="1">
    <location>
        <begin position="326"/>
        <end position="344"/>
    </location>
</feature>
<evidence type="ECO:0000313" key="3">
    <source>
        <dbReference type="EMBL" id="WNM27624.1"/>
    </source>
</evidence>
<feature type="compositionally biased region" description="Low complexity" evidence="1">
    <location>
        <begin position="434"/>
        <end position="447"/>
    </location>
</feature>
<dbReference type="Gene3D" id="3.90.1200.10">
    <property type="match status" value="1"/>
</dbReference>
<accession>A0AA96FC54</accession>
<feature type="domain" description="Aminoglycoside phosphotransferase" evidence="2">
    <location>
        <begin position="449"/>
        <end position="616"/>
    </location>
</feature>
<sequence>MTLPSRMPPSRHDIPAWAARDQLSATHLRFDAIDRDPTAHAAMLRRLGITRVIWDRFSDDPGTRVGTIDALRREGIALEGIWVPHLLPDLGESDYQARFGAMPYALRTLLDTVTRRGLSPDVWMPIAFSPPGAPPTLTAHQHAVEVERAADHLTASVRLAHGHGLCVVLTNQGGWAGEPQTMRDIVDALARRGLRNVGVALQLQHAQHHVADLDSILALLSESLVAVVISGVDAGAELSGRVILPFGAGSRDRWVAHALVDSAWHGRVVVHATGHDDAEARLTDSIEGLEWALGRIAGDRSPRPAPRVLEPTWPPGWAWRTDAATPPTPGVRPPKSPLPTPYGQPEPRREHARVDAALAFLKGSHGANRPASPTSSGSAAAPLRAEQRPPGLAAARAFLPRRRRASLLHALATDPARGGRTDGSARADSENADPRAAATDRATEAAPLTAASPIAEATARSAPAASTDRVPRTRISTHAPDPYTGALHALLTHLRGVGFTGAPRSFGWDDQGRHLLEFMPGTRLDDPRAPASALDSRRIGRFVREMHDALEGFVPPADARWFAGLPAPGHDLIVHQDLVPSNLVIREDGTLAAIDWDASAPGTRLWELAHVAHTFAPLYSADSDLRGSLERLRGLADGYGLGEEAREQLVPLLAERSARMYDYLEAMRRTGEQPWVALWERGIGTVWRRDAAWIRTHEPQWRHSLLSRTPQHAR</sequence>
<gene>
    <name evidence="3" type="ORF">RN607_01060</name>
</gene>
<dbReference type="InterPro" id="IPR036237">
    <property type="entry name" value="Xyl_isomerase-like_sf"/>
</dbReference>
<dbReference type="Pfam" id="PF01636">
    <property type="entry name" value="APH"/>
    <property type="match status" value="1"/>
</dbReference>
<evidence type="ECO:0000256" key="1">
    <source>
        <dbReference type="SAM" id="MobiDB-lite"/>
    </source>
</evidence>
<dbReference type="AlphaFoldDB" id="A0AA96FC54"/>
<dbReference type="KEGG" id="dcp:RN607_01060"/>
<evidence type="ECO:0000259" key="2">
    <source>
        <dbReference type="Pfam" id="PF01636"/>
    </source>
</evidence>
<dbReference type="SUPFAM" id="SSF51658">
    <property type="entry name" value="Xylose isomerase-like"/>
    <property type="match status" value="1"/>
</dbReference>
<dbReference type="SUPFAM" id="SSF56112">
    <property type="entry name" value="Protein kinase-like (PK-like)"/>
    <property type="match status" value="1"/>
</dbReference>
<protein>
    <submittedName>
        <fullName evidence="3">Phosphotransferase</fullName>
    </submittedName>
</protein>
<dbReference type="RefSeq" id="WP_313543758.1">
    <property type="nucleotide sequence ID" value="NZ_CP134880.1"/>
</dbReference>
<dbReference type="InterPro" id="IPR011009">
    <property type="entry name" value="Kinase-like_dom_sf"/>
</dbReference>
<dbReference type="Proteomes" id="UP001303408">
    <property type="component" value="Chromosome"/>
</dbReference>
<dbReference type="Gene3D" id="3.20.20.150">
    <property type="entry name" value="Divalent-metal-dependent TIM barrel enzymes"/>
    <property type="match status" value="1"/>
</dbReference>